<dbReference type="STRING" id="246437.L9LAG2"/>
<name>L9LAG2_TUPCH</name>
<feature type="signal peptide" evidence="2">
    <location>
        <begin position="1"/>
        <end position="18"/>
    </location>
</feature>
<gene>
    <name evidence="3" type="ORF">TREES_T100008374</name>
</gene>
<organism evidence="3 4">
    <name type="scientific">Tupaia chinensis</name>
    <name type="common">Chinese tree shrew</name>
    <name type="synonym">Tupaia belangeri chinensis</name>
    <dbReference type="NCBI Taxonomy" id="246437"/>
    <lineage>
        <taxon>Eukaryota</taxon>
        <taxon>Metazoa</taxon>
        <taxon>Chordata</taxon>
        <taxon>Craniata</taxon>
        <taxon>Vertebrata</taxon>
        <taxon>Euteleostomi</taxon>
        <taxon>Mammalia</taxon>
        <taxon>Eutheria</taxon>
        <taxon>Euarchontoglires</taxon>
        <taxon>Scandentia</taxon>
        <taxon>Tupaiidae</taxon>
        <taxon>Tupaia</taxon>
    </lineage>
</organism>
<accession>L9LAG2</accession>
<feature type="region of interest" description="Disordered" evidence="1">
    <location>
        <begin position="25"/>
        <end position="68"/>
    </location>
</feature>
<feature type="chain" id="PRO_5004000184" evidence="2">
    <location>
        <begin position="19"/>
        <end position="123"/>
    </location>
</feature>
<evidence type="ECO:0000256" key="2">
    <source>
        <dbReference type="SAM" id="SignalP"/>
    </source>
</evidence>
<dbReference type="InParanoid" id="L9LAG2"/>
<dbReference type="AlphaFoldDB" id="L9LAG2"/>
<feature type="compositionally biased region" description="Polar residues" evidence="1">
    <location>
        <begin position="31"/>
        <end position="49"/>
    </location>
</feature>
<sequence>MELLSGPVLLGMLLLLQAQRPGRDRQLLKASGQSSGHSQVTESSGSTPESCPELSDEDEDGSFVPGEPSLALAPSTIWHLSAMLSSTVRAGHTPAPGLLQSPRSWFLLWVFLARQLFINCILK</sequence>
<evidence type="ECO:0000313" key="3">
    <source>
        <dbReference type="EMBL" id="ELW71936.1"/>
    </source>
</evidence>
<evidence type="ECO:0000256" key="1">
    <source>
        <dbReference type="SAM" id="MobiDB-lite"/>
    </source>
</evidence>
<protein>
    <submittedName>
        <fullName evidence="3">Oxysterol-binding protein-related protein 5</fullName>
    </submittedName>
</protein>
<proteinExistence type="predicted"/>
<dbReference type="Proteomes" id="UP000011518">
    <property type="component" value="Unassembled WGS sequence"/>
</dbReference>
<evidence type="ECO:0000313" key="4">
    <source>
        <dbReference type="Proteomes" id="UP000011518"/>
    </source>
</evidence>
<reference evidence="4" key="2">
    <citation type="journal article" date="2013" name="Nat. Commun.">
        <title>Genome of the Chinese tree shrew.</title>
        <authorList>
            <person name="Fan Y."/>
            <person name="Huang Z.Y."/>
            <person name="Cao C.C."/>
            <person name="Chen C.S."/>
            <person name="Chen Y.X."/>
            <person name="Fan D.D."/>
            <person name="He J."/>
            <person name="Hou H.L."/>
            <person name="Hu L."/>
            <person name="Hu X.T."/>
            <person name="Jiang X.T."/>
            <person name="Lai R."/>
            <person name="Lang Y.S."/>
            <person name="Liang B."/>
            <person name="Liao S.G."/>
            <person name="Mu D."/>
            <person name="Ma Y.Y."/>
            <person name="Niu Y.Y."/>
            <person name="Sun X.Q."/>
            <person name="Xia J.Q."/>
            <person name="Xiao J."/>
            <person name="Xiong Z.Q."/>
            <person name="Xu L."/>
            <person name="Yang L."/>
            <person name="Zhang Y."/>
            <person name="Zhao W."/>
            <person name="Zhao X.D."/>
            <person name="Zheng Y.T."/>
            <person name="Zhou J.M."/>
            <person name="Zhu Y.B."/>
            <person name="Zhang G.J."/>
            <person name="Wang J."/>
            <person name="Yao Y.G."/>
        </authorList>
    </citation>
    <scope>NUCLEOTIDE SEQUENCE [LARGE SCALE GENOMIC DNA]</scope>
</reference>
<reference evidence="4" key="1">
    <citation type="submission" date="2012-07" db="EMBL/GenBank/DDBJ databases">
        <title>Genome of the Chinese tree shrew, a rising model animal genetically related to primates.</title>
        <authorList>
            <person name="Zhang G."/>
            <person name="Fan Y."/>
            <person name="Yao Y."/>
            <person name="Huang Z."/>
        </authorList>
    </citation>
    <scope>NUCLEOTIDE SEQUENCE [LARGE SCALE GENOMIC DNA]</scope>
</reference>
<dbReference type="EMBL" id="KB320452">
    <property type="protein sequence ID" value="ELW71936.1"/>
    <property type="molecule type" value="Genomic_DNA"/>
</dbReference>
<keyword evidence="4" id="KW-1185">Reference proteome</keyword>
<keyword evidence="2" id="KW-0732">Signal</keyword>